<gene>
    <name evidence="2" type="ORF">L228DRAFT_95481</name>
</gene>
<name>A0A161TEL7_XYLHT</name>
<organism evidence="2 3">
    <name type="scientific">Xylona heveae (strain CBS 132557 / TC161)</name>
    <dbReference type="NCBI Taxonomy" id="1328760"/>
    <lineage>
        <taxon>Eukaryota</taxon>
        <taxon>Fungi</taxon>
        <taxon>Dikarya</taxon>
        <taxon>Ascomycota</taxon>
        <taxon>Pezizomycotina</taxon>
        <taxon>Xylonomycetes</taxon>
        <taxon>Xylonales</taxon>
        <taxon>Xylonaceae</taxon>
        <taxon>Xylona</taxon>
    </lineage>
</organism>
<dbReference type="GeneID" id="28902143"/>
<dbReference type="RefSeq" id="XP_018189942.1">
    <property type="nucleotide sequence ID" value="XM_018337006.1"/>
</dbReference>
<reference evidence="2 3" key="1">
    <citation type="journal article" date="2016" name="Fungal Biol.">
        <title>The genome of Xylona heveae provides a window into fungal endophytism.</title>
        <authorList>
            <person name="Gazis R."/>
            <person name="Kuo A."/>
            <person name="Riley R."/>
            <person name="LaButti K."/>
            <person name="Lipzen A."/>
            <person name="Lin J."/>
            <person name="Amirebrahimi M."/>
            <person name="Hesse C.N."/>
            <person name="Spatafora J.W."/>
            <person name="Henrissat B."/>
            <person name="Hainaut M."/>
            <person name="Grigoriev I.V."/>
            <person name="Hibbett D.S."/>
        </authorList>
    </citation>
    <scope>NUCLEOTIDE SEQUENCE [LARGE SCALE GENOMIC DNA]</scope>
    <source>
        <strain evidence="2 3">TC161</strain>
    </source>
</reference>
<keyword evidence="3" id="KW-1185">Reference proteome</keyword>
<evidence type="ECO:0000256" key="1">
    <source>
        <dbReference type="SAM" id="MobiDB-lite"/>
    </source>
</evidence>
<feature type="region of interest" description="Disordered" evidence="1">
    <location>
        <begin position="134"/>
        <end position="156"/>
    </location>
</feature>
<feature type="compositionally biased region" description="Low complexity" evidence="1">
    <location>
        <begin position="139"/>
        <end position="156"/>
    </location>
</feature>
<evidence type="ECO:0000313" key="2">
    <source>
        <dbReference type="EMBL" id="KZF24387.1"/>
    </source>
</evidence>
<dbReference type="AlphaFoldDB" id="A0A161TEL7"/>
<accession>A0A161TEL7</accession>
<dbReference type="Proteomes" id="UP000076632">
    <property type="component" value="Unassembled WGS sequence"/>
</dbReference>
<protein>
    <submittedName>
        <fullName evidence="2">Uncharacterized protein</fullName>
    </submittedName>
</protein>
<sequence length="156" mass="17476">MILDETDSKPNCCMPAGPHGFSVRRKGDKIVFEENIGILVQDRCTRRFAQTKVPTGPRYLQATKLQLVTPVPSPNVTLQLSVSRSRTTYFSSLQPPAKAERHTTSRTCDPQSLNCPSRVILSSSSFLSETRLSQEKPVSSFFSPQSQDPQSWYPTR</sequence>
<proteinExistence type="predicted"/>
<dbReference type="InParanoid" id="A0A161TEL7"/>
<evidence type="ECO:0000313" key="3">
    <source>
        <dbReference type="Proteomes" id="UP000076632"/>
    </source>
</evidence>
<dbReference type="EMBL" id="KV407456">
    <property type="protein sequence ID" value="KZF24387.1"/>
    <property type="molecule type" value="Genomic_DNA"/>
</dbReference>